<dbReference type="InterPro" id="IPR040414">
    <property type="entry name" value="CID1/CID2"/>
</dbReference>
<gene>
    <name evidence="1" type="ORF">C4D60_Mb11t05460</name>
</gene>
<keyword evidence="2" id="KW-1185">Reference proteome</keyword>
<organism evidence="1 2">
    <name type="scientific">Musa balbisiana</name>
    <name type="common">Banana</name>
    <dbReference type="NCBI Taxonomy" id="52838"/>
    <lineage>
        <taxon>Eukaryota</taxon>
        <taxon>Viridiplantae</taxon>
        <taxon>Streptophyta</taxon>
        <taxon>Embryophyta</taxon>
        <taxon>Tracheophyta</taxon>
        <taxon>Spermatophyta</taxon>
        <taxon>Magnoliopsida</taxon>
        <taxon>Liliopsida</taxon>
        <taxon>Zingiberales</taxon>
        <taxon>Musaceae</taxon>
        <taxon>Musa</taxon>
    </lineage>
</organism>
<evidence type="ECO:0000313" key="2">
    <source>
        <dbReference type="Proteomes" id="UP000317650"/>
    </source>
</evidence>
<evidence type="ECO:0008006" key="3">
    <source>
        <dbReference type="Google" id="ProtNLM"/>
    </source>
</evidence>
<evidence type="ECO:0000313" key="1">
    <source>
        <dbReference type="EMBL" id="THU55332.1"/>
    </source>
</evidence>
<dbReference type="PANTHER" id="PTHR33790:SF10">
    <property type="entry name" value="PROTEIN EARLY RESPONSIVE TO DEHYDRATION 15"/>
    <property type="match status" value="1"/>
</dbReference>
<dbReference type="EMBL" id="PYDT01000007">
    <property type="protein sequence ID" value="THU55332.1"/>
    <property type="molecule type" value="Genomic_DNA"/>
</dbReference>
<dbReference type="PANTHER" id="PTHR33790">
    <property type="entry name" value="OS05G0344200 PROTEIN"/>
    <property type="match status" value="1"/>
</dbReference>
<sequence length="178" mass="20197">MSTMAVSSGAVGRSSLNPNAALFIPMSYQQVEDFSPEWWELVKTTPWFREHWFHQYQEQETFGNDEEDMADALPDSFDLGITEFSLLEAESDGAAYHEPAKEMISGATEREKIEHAIQLYCSLMEEHYGDAKAAIKDLSLKSPKNGVKPLSVPAKYNEKPLQCVSPKYSPRRIIHQPR</sequence>
<protein>
    <recommendedName>
        <fullName evidence="3">Ataxin-2 C-terminal domain-containing protein</fullName>
    </recommendedName>
</protein>
<proteinExistence type="predicted"/>
<dbReference type="Proteomes" id="UP000317650">
    <property type="component" value="Chromosome 11"/>
</dbReference>
<name>A0A4S8J4D9_MUSBA</name>
<comment type="caution">
    <text evidence="1">The sequence shown here is derived from an EMBL/GenBank/DDBJ whole genome shotgun (WGS) entry which is preliminary data.</text>
</comment>
<dbReference type="AlphaFoldDB" id="A0A4S8J4D9"/>
<reference evidence="1 2" key="1">
    <citation type="journal article" date="2019" name="Nat. Plants">
        <title>Genome sequencing of Musa balbisiana reveals subgenome evolution and function divergence in polyploid bananas.</title>
        <authorList>
            <person name="Yao X."/>
        </authorList>
    </citation>
    <scope>NUCLEOTIDE SEQUENCE [LARGE SCALE GENOMIC DNA]</scope>
    <source>
        <strain evidence="2">cv. DH-PKW</strain>
        <tissue evidence="1">Leaves</tissue>
    </source>
</reference>
<accession>A0A4S8J4D9</accession>